<protein>
    <submittedName>
        <fullName evidence="2">Tetraspanin-18 isoform X1</fullName>
    </submittedName>
</protein>
<feature type="region of interest" description="Disordered" evidence="1">
    <location>
        <begin position="1"/>
        <end position="77"/>
    </location>
</feature>
<evidence type="ECO:0000313" key="3">
    <source>
        <dbReference type="Proteomes" id="UP001233172"/>
    </source>
</evidence>
<accession>A0AAD8FH61</accession>
<dbReference type="AlphaFoldDB" id="A0AAD8FH61"/>
<reference evidence="2" key="2">
    <citation type="submission" date="2023-04" db="EMBL/GenBank/DDBJ databases">
        <authorList>
            <person name="Bu L."/>
            <person name="Lu L."/>
            <person name="Laidemitt M.R."/>
            <person name="Zhang S.M."/>
            <person name="Mutuku M."/>
            <person name="Mkoji G."/>
            <person name="Steinauer M."/>
            <person name="Loker E.S."/>
        </authorList>
    </citation>
    <scope>NUCLEOTIDE SEQUENCE</scope>
    <source>
        <strain evidence="2">KasaAsao</strain>
        <tissue evidence="2">Whole Snail</tissue>
    </source>
</reference>
<feature type="non-terminal residue" evidence="2">
    <location>
        <position position="77"/>
    </location>
</feature>
<sequence>MDHIDVIADTHVKNGDVIGNAKKSHKRRAPDRPEPFHSLGPEFGPNYGGSFNGSLPREPNGSVSRIEQHANRSEQNK</sequence>
<keyword evidence="3" id="KW-1185">Reference proteome</keyword>
<dbReference type="EMBL" id="JASAOG010000023">
    <property type="protein sequence ID" value="KAK0063004.1"/>
    <property type="molecule type" value="Genomic_DNA"/>
</dbReference>
<organism evidence="2 3">
    <name type="scientific">Biomphalaria pfeifferi</name>
    <name type="common">Bloodfluke planorb</name>
    <name type="synonym">Freshwater snail</name>
    <dbReference type="NCBI Taxonomy" id="112525"/>
    <lineage>
        <taxon>Eukaryota</taxon>
        <taxon>Metazoa</taxon>
        <taxon>Spiralia</taxon>
        <taxon>Lophotrochozoa</taxon>
        <taxon>Mollusca</taxon>
        <taxon>Gastropoda</taxon>
        <taxon>Heterobranchia</taxon>
        <taxon>Euthyneura</taxon>
        <taxon>Panpulmonata</taxon>
        <taxon>Hygrophila</taxon>
        <taxon>Lymnaeoidea</taxon>
        <taxon>Planorbidae</taxon>
        <taxon>Biomphalaria</taxon>
    </lineage>
</organism>
<reference evidence="2" key="1">
    <citation type="journal article" date="2023" name="PLoS Negl. Trop. Dis.">
        <title>A genome sequence for Biomphalaria pfeifferi, the major vector snail for the human-infecting parasite Schistosoma mansoni.</title>
        <authorList>
            <person name="Bu L."/>
            <person name="Lu L."/>
            <person name="Laidemitt M.R."/>
            <person name="Zhang S.M."/>
            <person name="Mutuku M."/>
            <person name="Mkoji G."/>
            <person name="Steinauer M."/>
            <person name="Loker E.S."/>
        </authorList>
    </citation>
    <scope>NUCLEOTIDE SEQUENCE</scope>
    <source>
        <strain evidence="2">KasaAsao</strain>
    </source>
</reference>
<comment type="caution">
    <text evidence="2">The sequence shown here is derived from an EMBL/GenBank/DDBJ whole genome shotgun (WGS) entry which is preliminary data.</text>
</comment>
<dbReference type="Proteomes" id="UP001233172">
    <property type="component" value="Unassembled WGS sequence"/>
</dbReference>
<name>A0AAD8FH61_BIOPF</name>
<feature type="compositionally biased region" description="Basic and acidic residues" evidence="1">
    <location>
        <begin position="1"/>
        <end position="14"/>
    </location>
</feature>
<gene>
    <name evidence="2" type="ORF">Bpfe_007724</name>
</gene>
<evidence type="ECO:0000256" key="1">
    <source>
        <dbReference type="SAM" id="MobiDB-lite"/>
    </source>
</evidence>
<proteinExistence type="predicted"/>
<evidence type="ECO:0000313" key="2">
    <source>
        <dbReference type="EMBL" id="KAK0063004.1"/>
    </source>
</evidence>
<feature type="compositionally biased region" description="Basic and acidic residues" evidence="1">
    <location>
        <begin position="66"/>
        <end position="77"/>
    </location>
</feature>